<keyword evidence="1" id="KW-0732">Signal</keyword>
<dbReference type="AlphaFoldDB" id="A0A2S9WU91"/>
<dbReference type="InterPro" id="IPR015943">
    <property type="entry name" value="WD40/YVTN_repeat-like_dom_sf"/>
</dbReference>
<dbReference type="Gene3D" id="2.130.10.10">
    <property type="entry name" value="YVTN repeat-like/Quinoprotein amine dehydrogenase"/>
    <property type="match status" value="1"/>
</dbReference>
<proteinExistence type="predicted"/>
<gene>
    <name evidence="2" type="ORF">BST86_07965</name>
</gene>
<reference evidence="2 3" key="1">
    <citation type="submission" date="2016-11" db="EMBL/GenBank/DDBJ databases">
        <title>Trade-off between light-utilization and light-protection in marine flavobacteria.</title>
        <authorList>
            <person name="Kumagai Y."/>
        </authorList>
    </citation>
    <scope>NUCLEOTIDE SEQUENCE [LARGE SCALE GENOMIC DNA]</scope>
    <source>
        <strain evidence="2 3">JCM 17109</strain>
    </source>
</reference>
<dbReference type="EMBL" id="MQUC01000003">
    <property type="protein sequence ID" value="PRP67041.1"/>
    <property type="molecule type" value="Genomic_DNA"/>
</dbReference>
<keyword evidence="3" id="KW-1185">Reference proteome</keyword>
<protein>
    <submittedName>
        <fullName evidence="2">Uncharacterized protein</fullName>
    </submittedName>
</protein>
<feature type="chain" id="PRO_5015547699" evidence="1">
    <location>
        <begin position="22"/>
        <end position="334"/>
    </location>
</feature>
<dbReference type="SUPFAM" id="SSF75011">
    <property type="entry name" value="3-carboxy-cis,cis-mucoante lactonizing enzyme"/>
    <property type="match status" value="1"/>
</dbReference>
<evidence type="ECO:0000313" key="3">
    <source>
        <dbReference type="Proteomes" id="UP000239532"/>
    </source>
</evidence>
<comment type="caution">
    <text evidence="2">The sequence shown here is derived from an EMBL/GenBank/DDBJ whole genome shotgun (WGS) entry which is preliminary data.</text>
</comment>
<accession>A0A2S9WU91</accession>
<sequence>MKFTKLTIALLSAATVFVSCNDDDDITEGRFDRAELYATSNTSGNITVYDLSDGDDPETNTFTVAGTQDNEGIVYDPSTDQVIFASRTTNSVHIGDNIEDMIDGTSKSLTVTASNAELSSPRSVAINGNFIVVANNVSNQLFIYERTGSNVTLRNTLQVGFALWEIQFDGDDLFAVVDNTNGIAVFNNLVTANTTNGLVEPTKTVFIEGIQRTHGFVYNAEDDIAIVTDIADATVFDDGSFHIITNFSTKFDAVTNLGTLPVAGNQVEVIGASTFLGNPVAAAYDAETNTIFIAENRNGGGRVLGFSASASGNASPIIDNALPRVSTVFFYGRD</sequence>
<dbReference type="OrthoDB" id="834772at2"/>
<feature type="signal peptide" evidence="1">
    <location>
        <begin position="1"/>
        <end position="21"/>
    </location>
</feature>
<dbReference type="Proteomes" id="UP000239532">
    <property type="component" value="Unassembled WGS sequence"/>
</dbReference>
<evidence type="ECO:0000313" key="2">
    <source>
        <dbReference type="EMBL" id="PRP67041.1"/>
    </source>
</evidence>
<dbReference type="PROSITE" id="PS51257">
    <property type="entry name" value="PROKAR_LIPOPROTEIN"/>
    <property type="match status" value="1"/>
</dbReference>
<organism evidence="2 3">
    <name type="scientific">Nonlabens agnitus</name>
    <dbReference type="NCBI Taxonomy" id="870484"/>
    <lineage>
        <taxon>Bacteria</taxon>
        <taxon>Pseudomonadati</taxon>
        <taxon>Bacteroidota</taxon>
        <taxon>Flavobacteriia</taxon>
        <taxon>Flavobacteriales</taxon>
        <taxon>Flavobacteriaceae</taxon>
        <taxon>Nonlabens</taxon>
    </lineage>
</organism>
<name>A0A2S9WU91_9FLAO</name>
<dbReference type="RefSeq" id="WP_105982817.1">
    <property type="nucleotide sequence ID" value="NZ_MQUC01000003.1"/>
</dbReference>
<evidence type="ECO:0000256" key="1">
    <source>
        <dbReference type="SAM" id="SignalP"/>
    </source>
</evidence>